<gene>
    <name evidence="2" type="ORF">CTM72_08790</name>
    <name evidence="3" type="ORF">CTM86_08045</name>
</gene>
<organism evidence="2 4">
    <name type="scientific">Fusobacterium pseudoperiodonticum</name>
    <dbReference type="NCBI Taxonomy" id="2663009"/>
    <lineage>
        <taxon>Bacteria</taxon>
        <taxon>Fusobacteriati</taxon>
        <taxon>Fusobacteriota</taxon>
        <taxon>Fusobacteriia</taxon>
        <taxon>Fusobacteriales</taxon>
        <taxon>Fusobacteriaceae</taxon>
        <taxon>Fusobacterium</taxon>
    </lineage>
</organism>
<protein>
    <submittedName>
        <fullName evidence="2">Uncharacterized protein</fullName>
    </submittedName>
</protein>
<reference evidence="2 4" key="1">
    <citation type="submission" date="2017-11" db="EMBL/GenBank/DDBJ databases">
        <title>Genome sequencing of Fusobacterium periodonticum KCOM 1261.</title>
        <authorList>
            <person name="Kook J.-K."/>
            <person name="Park S.-N."/>
            <person name="Lim Y.K."/>
        </authorList>
    </citation>
    <scope>NUCLEOTIDE SEQUENCE [LARGE SCALE GENOMIC DNA]</scope>
    <source>
        <strain evidence="2 4">KCOM 1261</strain>
    </source>
</reference>
<dbReference type="Proteomes" id="UP000230056">
    <property type="component" value="Chromosome"/>
</dbReference>
<evidence type="ECO:0000313" key="5">
    <source>
        <dbReference type="Proteomes" id="UP000231749"/>
    </source>
</evidence>
<dbReference type="RefSeq" id="WP_099985703.1">
    <property type="nucleotide sequence ID" value="NZ_CP024698.1"/>
</dbReference>
<reference evidence="3" key="4">
    <citation type="journal article" date="2019" name="Curr. Microbiol.">
        <title>Fusobacterium pseudoperiodonticum sp. nov., Isolated from the Human Oral Cavity.</title>
        <authorList>
            <person name="Park S.N."/>
            <person name="Lim Y.K."/>
            <person name="Shin J.H."/>
            <person name="Kim H.S."/>
            <person name="Jo E."/>
            <person name="Lee W.P."/>
            <person name="Shin Y."/>
            <person name="Paek J."/>
            <person name="Chang Y.H."/>
            <person name="Kim H."/>
            <person name="Kook J.K."/>
        </authorList>
    </citation>
    <scope>NUCLEOTIDE SEQUENCE</scope>
    <source>
        <strain evidence="3">KCOM 1282</strain>
    </source>
</reference>
<reference evidence="3" key="3">
    <citation type="submission" date="2017-11" db="EMBL/GenBank/DDBJ databases">
        <authorList>
            <person name="Kook J.-K."/>
            <person name="Park S.-N."/>
            <person name="Lim Y.K."/>
        </authorList>
    </citation>
    <scope>NUCLEOTIDE SEQUENCE</scope>
    <source>
        <strain evidence="3">KCOM 1282</strain>
    </source>
</reference>
<dbReference type="EMBL" id="CP024702">
    <property type="protein sequence ID" value="ATV66547.1"/>
    <property type="molecule type" value="Genomic_DNA"/>
</dbReference>
<feature type="chain" id="PRO_5014285369" evidence="1">
    <location>
        <begin position="21"/>
        <end position="126"/>
    </location>
</feature>
<sequence>MSKKLLAIFLLLGVLTYAEDNDTTVIINDSAQKATDNGEVITTEVTKKVVGENNQQLDVKEIDTEELILQNQNLESSSINITGENLKENGDKVKVNRENTATIEEELSQGVEKKGFFRRILDKLFG</sequence>
<evidence type="ECO:0000313" key="3">
    <source>
        <dbReference type="EMBL" id="ATV66547.1"/>
    </source>
</evidence>
<keyword evidence="1" id="KW-0732">Signal</keyword>
<dbReference type="Proteomes" id="UP000231749">
    <property type="component" value="Chromosome"/>
</dbReference>
<dbReference type="EMBL" id="CP024699">
    <property type="protein sequence ID" value="ATV59793.1"/>
    <property type="molecule type" value="Genomic_DNA"/>
</dbReference>
<accession>A0A2D3NWJ5</accession>
<name>A0A2D3NWJ5_9FUSO</name>
<evidence type="ECO:0000256" key="1">
    <source>
        <dbReference type="SAM" id="SignalP"/>
    </source>
</evidence>
<evidence type="ECO:0000313" key="4">
    <source>
        <dbReference type="Proteomes" id="UP000230056"/>
    </source>
</evidence>
<dbReference type="AlphaFoldDB" id="A0A2D3NWJ5"/>
<reference evidence="5" key="2">
    <citation type="submission" date="2017-11" db="EMBL/GenBank/DDBJ databases">
        <title>Genome sequencing of Fusobacterium periodonticum KCOM 1282.</title>
        <authorList>
            <person name="Kook J.-K."/>
            <person name="Park S.-N."/>
            <person name="Lim Y.K."/>
        </authorList>
    </citation>
    <scope>NUCLEOTIDE SEQUENCE [LARGE SCALE GENOMIC DNA]</scope>
    <source>
        <strain evidence="5">KCOM 1282</strain>
    </source>
</reference>
<evidence type="ECO:0000313" key="2">
    <source>
        <dbReference type="EMBL" id="ATV59793.1"/>
    </source>
</evidence>
<proteinExistence type="predicted"/>
<feature type="signal peptide" evidence="1">
    <location>
        <begin position="1"/>
        <end position="20"/>
    </location>
</feature>